<reference evidence="2" key="1">
    <citation type="submission" date="2019-12" db="EMBL/GenBank/DDBJ databases">
        <title>Endophytic bacteria associated with Panax ginseng seedlings.</title>
        <authorList>
            <person name="Park J.M."/>
            <person name="Shin R."/>
            <person name="Jo S.H."/>
        </authorList>
    </citation>
    <scope>NUCLEOTIDE SEQUENCE [LARGE SCALE GENOMIC DNA]</scope>
    <source>
        <strain evidence="2">PgKB30</strain>
    </source>
</reference>
<evidence type="ECO:0000313" key="1">
    <source>
        <dbReference type="EMBL" id="QKF49090.1"/>
    </source>
</evidence>
<organism evidence="1 2">
    <name type="scientific">Pseudomonas graminis</name>
    <dbReference type="NCBI Taxonomy" id="158627"/>
    <lineage>
        <taxon>Bacteria</taxon>
        <taxon>Pseudomonadati</taxon>
        <taxon>Pseudomonadota</taxon>
        <taxon>Gammaproteobacteria</taxon>
        <taxon>Pseudomonadales</taxon>
        <taxon>Pseudomonadaceae</taxon>
        <taxon>Pseudomonas</taxon>
    </lineage>
</organism>
<evidence type="ECO:0000313" key="2">
    <source>
        <dbReference type="Proteomes" id="UP000501989"/>
    </source>
</evidence>
<dbReference type="KEGG" id="pgg:FX982_00001"/>
<dbReference type="Proteomes" id="UP000501989">
    <property type="component" value="Chromosome"/>
</dbReference>
<proteinExistence type="predicted"/>
<accession>A0A6M8MD63</accession>
<protein>
    <submittedName>
        <fullName evidence="1">Uncharacterized protein</fullName>
    </submittedName>
</protein>
<gene>
    <name evidence="1" type="ORF">FX982_00001</name>
</gene>
<keyword evidence="2" id="KW-1185">Reference proteome</keyword>
<name>A0A6M8MD63_9PSED</name>
<sequence length="72" mass="8137">MWRVSSLFNAPRKWLVPLARAARSSARLVMDFEPGGDTWPVSGTPGGMTVMVWFMPMVQLSKFEIRHRSAPC</sequence>
<dbReference type="EMBL" id="CP053746">
    <property type="protein sequence ID" value="QKF49090.1"/>
    <property type="molecule type" value="Genomic_DNA"/>
</dbReference>
<dbReference type="AlphaFoldDB" id="A0A6M8MD63"/>